<evidence type="ECO:0000313" key="1">
    <source>
        <dbReference type="EMBL" id="KZD27675.1"/>
    </source>
</evidence>
<organism evidence="1 2">
    <name type="scientific">Bacillus cereus</name>
    <dbReference type="NCBI Taxonomy" id="1396"/>
    <lineage>
        <taxon>Bacteria</taxon>
        <taxon>Bacillati</taxon>
        <taxon>Bacillota</taxon>
        <taxon>Bacilli</taxon>
        <taxon>Bacillales</taxon>
        <taxon>Bacillaceae</taxon>
        <taxon>Bacillus</taxon>
        <taxon>Bacillus cereus group</taxon>
    </lineage>
</organism>
<protein>
    <submittedName>
        <fullName evidence="1">Uncharacterized protein</fullName>
    </submittedName>
</protein>
<name>A0A161SXY7_BACCE</name>
<dbReference type="AlphaFoldDB" id="A0A161SXY7"/>
<evidence type="ECO:0000313" key="2">
    <source>
        <dbReference type="Proteomes" id="UP000076501"/>
    </source>
</evidence>
<dbReference type="Proteomes" id="UP000076501">
    <property type="component" value="Unassembled WGS sequence"/>
</dbReference>
<reference evidence="1 2" key="1">
    <citation type="submission" date="2015-09" db="EMBL/GenBank/DDBJ databases">
        <title>Bacillus cereus food isolates.</title>
        <authorList>
            <person name="Boekhorst J."/>
        </authorList>
    </citation>
    <scope>NUCLEOTIDE SEQUENCE [LARGE SCALE GENOMIC DNA]</scope>
    <source>
        <strain evidence="1 2">B4082</strain>
    </source>
</reference>
<sequence length="42" mass="4779">MASTTSPLKLGNEIYGTIKIEEAFLEALKMYFVKQQDKKTPD</sequence>
<dbReference type="RefSeq" id="WP_265184926.1">
    <property type="nucleotide sequence ID" value="NZ_LJKA01000073.1"/>
</dbReference>
<proteinExistence type="predicted"/>
<dbReference type="EMBL" id="LJKA01000073">
    <property type="protein sequence ID" value="KZD27675.1"/>
    <property type="molecule type" value="Genomic_DNA"/>
</dbReference>
<accession>A0A161SXY7</accession>
<gene>
    <name evidence="1" type="ORF">B4082_5212</name>
</gene>
<dbReference type="PATRIC" id="fig|1396.539.peg.5835"/>
<comment type="caution">
    <text evidence="1">The sequence shown here is derived from an EMBL/GenBank/DDBJ whole genome shotgun (WGS) entry which is preliminary data.</text>
</comment>